<evidence type="ECO:0000313" key="2">
    <source>
        <dbReference type="EMBL" id="VXD21216.1"/>
    </source>
</evidence>
<sequence>MQGHLTMALTELQKRKFKAAFDSQDLDGSGVLTNRDFDGFLAQIQRGIPVSGRLISSLHSQWYEIQSKADLNGDGEVTLEEWYQYLDDVIHDESRFYRQIMKTIQTLLNSLDTDEDKNITKQEYVIFSRSVGVGIGDALTAFEKLDSNGNGSISIDELIGHIEHFYLNEDDENAPSNWLFGKF</sequence>
<feature type="domain" description="EF-hand" evidence="1">
    <location>
        <begin position="133"/>
        <end position="168"/>
    </location>
</feature>
<comment type="caution">
    <text evidence="2">The sequence shown here is derived from an EMBL/GenBank/DDBJ whole genome shotgun (WGS) entry which is preliminary data.</text>
</comment>
<evidence type="ECO:0000259" key="1">
    <source>
        <dbReference type="PROSITE" id="PS50222"/>
    </source>
</evidence>
<dbReference type="SUPFAM" id="SSF47473">
    <property type="entry name" value="EF-hand"/>
    <property type="match status" value="1"/>
</dbReference>
<organism evidence="2 3">
    <name type="scientific">Planktothrix serta PCC 8927</name>
    <dbReference type="NCBI Taxonomy" id="671068"/>
    <lineage>
        <taxon>Bacteria</taxon>
        <taxon>Bacillati</taxon>
        <taxon>Cyanobacteriota</taxon>
        <taxon>Cyanophyceae</taxon>
        <taxon>Oscillatoriophycideae</taxon>
        <taxon>Oscillatoriales</taxon>
        <taxon>Microcoleaceae</taxon>
        <taxon>Planktothrix</taxon>
    </lineage>
</organism>
<proteinExistence type="predicted"/>
<keyword evidence="3" id="KW-1185">Reference proteome</keyword>
<evidence type="ECO:0000313" key="3">
    <source>
        <dbReference type="Proteomes" id="UP000184550"/>
    </source>
</evidence>
<name>A0A7Z9E0E9_9CYAN</name>
<dbReference type="InterPro" id="IPR002048">
    <property type="entry name" value="EF_hand_dom"/>
</dbReference>
<gene>
    <name evidence="2" type="ORF">PL8927_710123</name>
</gene>
<protein>
    <submittedName>
        <fullName evidence="2">Conserved protein of unknwon function</fullName>
    </submittedName>
</protein>
<dbReference type="AlphaFoldDB" id="A0A7Z9E0E9"/>
<accession>A0A7Z9E0E9</accession>
<feature type="domain" description="EF-hand" evidence="1">
    <location>
        <begin position="12"/>
        <end position="47"/>
    </location>
</feature>
<dbReference type="PROSITE" id="PS00018">
    <property type="entry name" value="EF_HAND_1"/>
    <property type="match status" value="3"/>
</dbReference>
<dbReference type="InterPro" id="IPR011992">
    <property type="entry name" value="EF-hand-dom_pair"/>
</dbReference>
<dbReference type="GO" id="GO:0005509">
    <property type="term" value="F:calcium ion binding"/>
    <property type="evidence" value="ECO:0007669"/>
    <property type="project" value="InterPro"/>
</dbReference>
<dbReference type="PROSITE" id="PS50222">
    <property type="entry name" value="EF_HAND_2"/>
    <property type="match status" value="2"/>
</dbReference>
<dbReference type="Gene3D" id="1.10.238.10">
    <property type="entry name" value="EF-hand"/>
    <property type="match status" value="1"/>
</dbReference>
<dbReference type="SMART" id="SM00054">
    <property type="entry name" value="EFh"/>
    <property type="match status" value="4"/>
</dbReference>
<dbReference type="Pfam" id="PF13202">
    <property type="entry name" value="EF-hand_5"/>
    <property type="match status" value="2"/>
</dbReference>
<dbReference type="EMBL" id="CZCU02000148">
    <property type="protein sequence ID" value="VXD21216.1"/>
    <property type="molecule type" value="Genomic_DNA"/>
</dbReference>
<dbReference type="InterPro" id="IPR018247">
    <property type="entry name" value="EF_Hand_1_Ca_BS"/>
</dbReference>
<reference evidence="2" key="1">
    <citation type="submission" date="2019-10" db="EMBL/GenBank/DDBJ databases">
        <authorList>
            <consortium name="Genoscope - CEA"/>
            <person name="William W."/>
        </authorList>
    </citation>
    <scope>NUCLEOTIDE SEQUENCE [LARGE SCALE GENOMIC DNA]</scope>
    <source>
        <strain evidence="2">BBR_PRJEB10992</strain>
    </source>
</reference>
<dbReference type="Proteomes" id="UP000184550">
    <property type="component" value="Unassembled WGS sequence"/>
</dbReference>